<sequence>MYSNYLRFMLNTENIQSLIDSGEGYNVEFKVRVPSKVRELTEGFANVRKSLSAY</sequence>
<dbReference type="PATRIC" id="fig|295405.11.peg.3344"/>
<dbReference type="OrthoDB" id="1120869at2"/>
<reference evidence="1 2" key="1">
    <citation type="journal article" date="2004" name="Proc. Natl. Acad. Sci. U.S.A.">
        <title>Genomic analysis of Bacteroides fragilis reveals extensive DNA inversions regulating cell surface adaptation.</title>
        <authorList>
            <person name="Kuwahara T."/>
            <person name="Yamashita A."/>
            <person name="Hirakawa H."/>
            <person name="Nakayama H."/>
            <person name="Toh H."/>
            <person name="Okada N."/>
            <person name="Kuhara S."/>
            <person name="Hattori M."/>
            <person name="Hayashi T."/>
            <person name="Ohnishi Y."/>
        </authorList>
    </citation>
    <scope>NUCLEOTIDE SEQUENCE [LARGE SCALE GENOMIC DNA]</scope>
    <source>
        <strain evidence="1 2">YCH46</strain>
    </source>
</reference>
<name>Q64QK6_BACFR</name>
<evidence type="ECO:0000313" key="1">
    <source>
        <dbReference type="EMBL" id="BAD50225.1"/>
    </source>
</evidence>
<dbReference type="AlphaFoldDB" id="Q64QK6"/>
<dbReference type="EMBL" id="AP006841">
    <property type="protein sequence ID" value="BAD50225.1"/>
    <property type="molecule type" value="Genomic_DNA"/>
</dbReference>
<dbReference type="STRING" id="295405.BF3482"/>
<organism evidence="1 2">
    <name type="scientific">Bacteroides fragilis (strain YCH46)</name>
    <dbReference type="NCBI Taxonomy" id="295405"/>
    <lineage>
        <taxon>Bacteria</taxon>
        <taxon>Pseudomonadati</taxon>
        <taxon>Bacteroidota</taxon>
        <taxon>Bacteroidia</taxon>
        <taxon>Bacteroidales</taxon>
        <taxon>Bacteroidaceae</taxon>
        <taxon>Bacteroides</taxon>
    </lineage>
</organism>
<gene>
    <name evidence="1" type="ordered locus">BF3482</name>
</gene>
<evidence type="ECO:0000313" key="2">
    <source>
        <dbReference type="Proteomes" id="UP000002197"/>
    </source>
</evidence>
<proteinExistence type="predicted"/>
<dbReference type="Proteomes" id="UP000002197">
    <property type="component" value="Chromosome"/>
</dbReference>
<accession>Q64QK6</accession>
<dbReference type="KEGG" id="bfr:BF3482"/>
<dbReference type="HOGENOM" id="CLU_3040411_0_0_10"/>
<protein>
    <submittedName>
        <fullName evidence="1">Uncharacterized protein</fullName>
    </submittedName>
</protein>